<evidence type="ECO:0000313" key="2">
    <source>
        <dbReference type="EMBL" id="GAA4453148.1"/>
    </source>
</evidence>
<comment type="caution">
    <text evidence="2">The sequence shown here is derived from an EMBL/GenBank/DDBJ whole genome shotgun (WGS) entry which is preliminary data.</text>
</comment>
<proteinExistence type="predicted"/>
<keyword evidence="3" id="KW-1185">Reference proteome</keyword>
<sequence>MKPKTRRRIRQIVLFSFVAILTIAGLAWRFWVGKNVAQWQLLQFVVQIEHDGADAQTVQPLGWNLAILGRDDEIRQLDFLPQYDPPLLDVDSSKLTLNVVPWRDGFRQFAAENRIVMMMEDHFVSKHREMIGATLPTFREAGFTHYAAEAIGESGELLTSRGYPVVETGYYTSDPQFGNVLRKALDLEFTVLGYDFRPFTHEGREEFAATKLAKLFTDNSQTKLIVHAGFAHVLKHETDIEQRWLAAVLWDKTGIEPFTIWQWSAMRDAQEYRIVADALAELGDLDEPVLLMPPPTTDGGIRDVPRVDAILVHPPDQSAAPADRTVLFPNEMQRISGQWTTKHWPVVIAAYKDGEPTTAIPLDQVMMRDGEQRFVLWIPPSTKYEIVVFDQNGLLDSSTQMDRDSALVRADE</sequence>
<keyword evidence="1" id="KW-1133">Transmembrane helix</keyword>
<evidence type="ECO:0000313" key="3">
    <source>
        <dbReference type="Proteomes" id="UP001500840"/>
    </source>
</evidence>
<keyword evidence="1" id="KW-0472">Membrane</keyword>
<feature type="transmembrane region" description="Helical" evidence="1">
    <location>
        <begin position="12"/>
        <end position="31"/>
    </location>
</feature>
<name>A0ABP8MQD9_9BACT</name>
<protein>
    <recommendedName>
        <fullName evidence="4">Divergent polysaccharide deacetylase</fullName>
    </recommendedName>
</protein>
<organism evidence="2 3">
    <name type="scientific">Novipirellula rosea</name>
    <dbReference type="NCBI Taxonomy" id="1031540"/>
    <lineage>
        <taxon>Bacteria</taxon>
        <taxon>Pseudomonadati</taxon>
        <taxon>Planctomycetota</taxon>
        <taxon>Planctomycetia</taxon>
        <taxon>Pirellulales</taxon>
        <taxon>Pirellulaceae</taxon>
        <taxon>Novipirellula</taxon>
    </lineage>
</organism>
<gene>
    <name evidence="2" type="ORF">GCM10023156_23650</name>
</gene>
<evidence type="ECO:0000256" key="1">
    <source>
        <dbReference type="SAM" id="Phobius"/>
    </source>
</evidence>
<accession>A0ABP8MQD9</accession>
<dbReference type="RefSeq" id="WP_345322213.1">
    <property type="nucleotide sequence ID" value="NZ_BAABGA010000030.1"/>
</dbReference>
<dbReference type="EMBL" id="BAABGA010000030">
    <property type="protein sequence ID" value="GAA4453148.1"/>
    <property type="molecule type" value="Genomic_DNA"/>
</dbReference>
<reference evidence="3" key="1">
    <citation type="journal article" date="2019" name="Int. J. Syst. Evol. Microbiol.">
        <title>The Global Catalogue of Microorganisms (GCM) 10K type strain sequencing project: providing services to taxonomists for standard genome sequencing and annotation.</title>
        <authorList>
            <consortium name="The Broad Institute Genomics Platform"/>
            <consortium name="The Broad Institute Genome Sequencing Center for Infectious Disease"/>
            <person name="Wu L."/>
            <person name="Ma J."/>
        </authorList>
    </citation>
    <scope>NUCLEOTIDE SEQUENCE [LARGE SCALE GENOMIC DNA]</scope>
    <source>
        <strain evidence="3">JCM 17759</strain>
    </source>
</reference>
<evidence type="ECO:0008006" key="4">
    <source>
        <dbReference type="Google" id="ProtNLM"/>
    </source>
</evidence>
<keyword evidence="1" id="KW-0812">Transmembrane</keyword>
<dbReference type="Proteomes" id="UP001500840">
    <property type="component" value="Unassembled WGS sequence"/>
</dbReference>